<dbReference type="InterPro" id="IPR052955">
    <property type="entry name" value="UPF0703_membrane_permease"/>
</dbReference>
<evidence type="ECO:0000313" key="5">
    <source>
        <dbReference type="Proteomes" id="UP000077271"/>
    </source>
</evidence>
<organism evidence="4 5">
    <name type="scientific">Domibacillus aminovorans</name>
    <dbReference type="NCBI Taxonomy" id="29332"/>
    <lineage>
        <taxon>Bacteria</taxon>
        <taxon>Bacillati</taxon>
        <taxon>Bacillota</taxon>
        <taxon>Bacilli</taxon>
        <taxon>Bacillales</taxon>
        <taxon>Bacillaceae</taxon>
        <taxon>Domibacillus</taxon>
    </lineage>
</organism>
<reference evidence="4 5" key="1">
    <citation type="submission" date="2016-01" db="EMBL/GenBank/DDBJ databases">
        <title>Investigation of taxonomic status of Bacillus aminovorans.</title>
        <authorList>
            <person name="Verma A."/>
            <person name="Pal Y."/>
            <person name="Krishnamurthi S."/>
        </authorList>
    </citation>
    <scope>NUCLEOTIDE SEQUENCE [LARGE SCALE GENOMIC DNA]</scope>
    <source>
        <strain evidence="4 5">DSM 4337</strain>
    </source>
</reference>
<evidence type="ECO:0000256" key="1">
    <source>
        <dbReference type="SAM" id="Phobius"/>
    </source>
</evidence>
<dbReference type="InterPro" id="IPR048447">
    <property type="entry name" value="DUF1980_C"/>
</dbReference>
<dbReference type="Pfam" id="PF09323">
    <property type="entry name" value="DUF1980"/>
    <property type="match status" value="1"/>
</dbReference>
<feature type="domain" description="DUF1980" evidence="3">
    <location>
        <begin position="137"/>
        <end position="277"/>
    </location>
</feature>
<accession>A0A177KNS0</accession>
<dbReference type="PANTHER" id="PTHR40047">
    <property type="entry name" value="UPF0703 PROTEIN YCGQ"/>
    <property type="match status" value="1"/>
</dbReference>
<dbReference type="Proteomes" id="UP000077271">
    <property type="component" value="Unassembled WGS sequence"/>
</dbReference>
<keyword evidence="1" id="KW-0472">Membrane</keyword>
<dbReference type="InterPro" id="IPR048493">
    <property type="entry name" value="DUF1980_N"/>
</dbReference>
<comment type="caution">
    <text evidence="4">The sequence shown here is derived from an EMBL/GenBank/DDBJ whole genome shotgun (WGS) entry which is preliminary data.</text>
</comment>
<evidence type="ECO:0000259" key="2">
    <source>
        <dbReference type="Pfam" id="PF09323"/>
    </source>
</evidence>
<evidence type="ECO:0000259" key="3">
    <source>
        <dbReference type="Pfam" id="PF21537"/>
    </source>
</evidence>
<dbReference type="Pfam" id="PF21537">
    <property type="entry name" value="DUF1980_C"/>
    <property type="match status" value="1"/>
</dbReference>
<gene>
    <name evidence="4" type="ORF">AWH48_09345</name>
</gene>
<feature type="domain" description="DUF1980" evidence="2">
    <location>
        <begin position="2"/>
        <end position="110"/>
    </location>
</feature>
<proteinExistence type="predicted"/>
<dbReference type="InterPro" id="IPR015402">
    <property type="entry name" value="DUF1980"/>
</dbReference>
<evidence type="ECO:0008006" key="6">
    <source>
        <dbReference type="Google" id="ProtNLM"/>
    </source>
</evidence>
<dbReference type="OrthoDB" id="9770408at2"/>
<sequence>MFRALVLMVFTYFFQHLHTSGNISKYINMKYEYISYIAIFTFAILTIVQIYNVATTSEDEHCCDHSHEHEKDKPLFWRWIHYGIFIFPLATGLFLPIATLDSTLVKSKGFSFQAIEEVEASDQYAQTQYLRPDTSVYYGKEGYDELMEEELKEFTSKKSVVLKEDNYLKGMETIYNFPGEFMNKTIEFDGFSFKGESVNDHQLFVLRFGVIHCVADSGAFGMLVEFPEEMDLQDDEWIHVKGKLSSVYYQPFKATIPFLLVEEWNTIEEPEDPYTYRMS</sequence>
<keyword evidence="1" id="KW-0812">Transmembrane</keyword>
<name>A0A177KNS0_9BACI</name>
<dbReference type="EMBL" id="LQWZ01000033">
    <property type="protein sequence ID" value="OAH54777.1"/>
    <property type="molecule type" value="Genomic_DNA"/>
</dbReference>
<keyword evidence="1" id="KW-1133">Transmembrane helix</keyword>
<dbReference type="RefSeq" id="WP_018394425.1">
    <property type="nucleotide sequence ID" value="NZ_LQWZ01000033.1"/>
</dbReference>
<dbReference type="PANTHER" id="PTHR40047:SF1">
    <property type="entry name" value="UPF0703 PROTEIN YCGQ"/>
    <property type="match status" value="1"/>
</dbReference>
<feature type="transmembrane region" description="Helical" evidence="1">
    <location>
        <begin position="35"/>
        <end position="54"/>
    </location>
</feature>
<evidence type="ECO:0000313" key="4">
    <source>
        <dbReference type="EMBL" id="OAH54777.1"/>
    </source>
</evidence>
<feature type="transmembrane region" description="Helical" evidence="1">
    <location>
        <begin position="75"/>
        <end position="98"/>
    </location>
</feature>
<dbReference type="NCBIfam" id="TIGR03943">
    <property type="entry name" value="TIGR03943 family putative permease subunit"/>
    <property type="match status" value="1"/>
</dbReference>
<protein>
    <recommendedName>
        <fullName evidence="6">TIGR03943 family protein</fullName>
    </recommendedName>
</protein>
<dbReference type="AlphaFoldDB" id="A0A177KNS0"/>